<evidence type="ECO:0000259" key="2">
    <source>
        <dbReference type="Pfam" id="PF17667"/>
    </source>
</evidence>
<feature type="domain" description="Fungal-type protein kinase" evidence="2">
    <location>
        <begin position="363"/>
        <end position="695"/>
    </location>
</feature>
<dbReference type="Gene3D" id="1.10.510.10">
    <property type="entry name" value="Transferase(Phosphotransferase) domain 1"/>
    <property type="match status" value="1"/>
</dbReference>
<name>A0ABP1CN24_9APHY</name>
<sequence length="841" mass="95523">MDIPAESLAKNTLILEGKGPPEYLGSPSLSRPCTPPAQIGLNSFSALDDGDKARAASLSKVQSTPIGVGTAAWVQNPHTRAQVKTPLRKDMDSTKFLDLGTWAGAVFGYDPETIQAWTAVMIEKKIVLDDVISNAVTRFMNAGEFGKHEDELYAPFCEVANRVLQRAREIIPDLPAYPVPDLVLCRNAPVYIGACSQGDASRSPDIVLVSETTMRDLKNRNKYTKTKGQKYPTTGIDWSDLFSIWEMKSFNAWNLKDYMARLRLDWDTKLTKRRPEVEASTSSGLYRGPDPAQLNRVVGPLSEPGPEDNPLKRYYPDFNSADNSRPPKRLRMQPPESIPLALETEGEFLASKKLPVPEAYEDQMATYALEMLSCTRGTRLYFFQCLVMGDIVEFWYSDASGIVRSHQISWIREFEKFAAFLVAMACCDHSRFGMVVPNLSPPAEDFNPSLPPASLNGYSTTMKHPTIGIDVKVTLGREVFTQYSLIGRKTCVYDVTTEPPISDEPLVMKMSLQSVCRTPEQDLLALAEGFPVSEHLPKVYMWTARATEWRLSDGVRGRFFKRNDEDKEYEERCQRFILFKKYKQLETVLSPQNMDHVFNQLLDCLHDLYHQLHMLHRDVSLSNLMYEMREGLVWLILNDFDLAVVIKKDGPPRGSTGRHRTGTLPFMAVDLIEDPNMPHYFRHDLESVFFVALWCAIRSPSRDQKTDALRRKALLSWEQYGLDTIRNSKTQIFVSQNSFAKLVPGKIPLSPEFSRYERWLGAFWTVLFEGYQDLAAHQKKISDIRQNEREGDISQEEAEQEIKAIVFDAETFDGKITYSRIKAASKVCKGRLAKHLRGFVF</sequence>
<dbReference type="SUPFAM" id="SSF56112">
    <property type="entry name" value="Protein kinase-like (PK-like)"/>
    <property type="match status" value="1"/>
</dbReference>
<proteinExistence type="predicted"/>
<gene>
    <name evidence="3" type="ORF">GFSPODELE1_LOCUS1476</name>
</gene>
<keyword evidence="4" id="KW-1185">Reference proteome</keyword>
<dbReference type="InterPro" id="IPR040976">
    <property type="entry name" value="Pkinase_fungal"/>
</dbReference>
<organism evidence="3 4">
    <name type="scientific">Somion occarium</name>
    <dbReference type="NCBI Taxonomy" id="3059160"/>
    <lineage>
        <taxon>Eukaryota</taxon>
        <taxon>Fungi</taxon>
        <taxon>Dikarya</taxon>
        <taxon>Basidiomycota</taxon>
        <taxon>Agaricomycotina</taxon>
        <taxon>Agaricomycetes</taxon>
        <taxon>Polyporales</taxon>
        <taxon>Cerrenaceae</taxon>
        <taxon>Somion</taxon>
    </lineage>
</organism>
<dbReference type="InterPro" id="IPR011009">
    <property type="entry name" value="Kinase-like_dom_sf"/>
</dbReference>
<feature type="region of interest" description="Disordered" evidence="1">
    <location>
        <begin position="277"/>
        <end position="331"/>
    </location>
</feature>
<dbReference type="EMBL" id="OZ037944">
    <property type="protein sequence ID" value="CAL1697090.1"/>
    <property type="molecule type" value="Genomic_DNA"/>
</dbReference>
<dbReference type="Proteomes" id="UP001497453">
    <property type="component" value="Chromosome 1"/>
</dbReference>
<evidence type="ECO:0000313" key="4">
    <source>
        <dbReference type="Proteomes" id="UP001497453"/>
    </source>
</evidence>
<protein>
    <recommendedName>
        <fullName evidence="2">Fungal-type protein kinase domain-containing protein</fullName>
    </recommendedName>
</protein>
<evidence type="ECO:0000256" key="1">
    <source>
        <dbReference type="SAM" id="MobiDB-lite"/>
    </source>
</evidence>
<evidence type="ECO:0000313" key="3">
    <source>
        <dbReference type="EMBL" id="CAL1697090.1"/>
    </source>
</evidence>
<reference evidence="4" key="1">
    <citation type="submission" date="2024-04" db="EMBL/GenBank/DDBJ databases">
        <authorList>
            <person name="Shaw F."/>
            <person name="Minotto A."/>
        </authorList>
    </citation>
    <scope>NUCLEOTIDE SEQUENCE [LARGE SCALE GENOMIC DNA]</scope>
</reference>
<dbReference type="PANTHER" id="PTHR38248">
    <property type="entry name" value="FUNK1 6"/>
    <property type="match status" value="1"/>
</dbReference>
<dbReference type="Pfam" id="PF17667">
    <property type="entry name" value="Pkinase_fungal"/>
    <property type="match status" value="1"/>
</dbReference>
<accession>A0ABP1CN24</accession>
<dbReference type="PANTHER" id="PTHR38248:SF2">
    <property type="entry name" value="FUNK1 11"/>
    <property type="match status" value="1"/>
</dbReference>